<dbReference type="OrthoDB" id="676678at2"/>
<dbReference type="EMBL" id="LVXG01000003">
    <property type="protein sequence ID" value="OQP54663.1"/>
    <property type="molecule type" value="Genomic_DNA"/>
</dbReference>
<reference evidence="2" key="1">
    <citation type="submission" date="2016-04" db="EMBL/GenBank/DDBJ databases">
        <authorList>
            <person name="Chen L."/>
            <person name="Zhuang W."/>
            <person name="Wang G."/>
        </authorList>
    </citation>
    <scope>NUCLEOTIDE SEQUENCE [LARGE SCALE GENOMIC DNA]</scope>
    <source>
        <strain evidence="2">17621</strain>
    </source>
</reference>
<organism evidence="1 2">
    <name type="scientific">Niastella yeongjuensis</name>
    <dbReference type="NCBI Taxonomy" id="354355"/>
    <lineage>
        <taxon>Bacteria</taxon>
        <taxon>Pseudomonadati</taxon>
        <taxon>Bacteroidota</taxon>
        <taxon>Chitinophagia</taxon>
        <taxon>Chitinophagales</taxon>
        <taxon>Chitinophagaceae</taxon>
        <taxon>Niastella</taxon>
    </lineage>
</organism>
<keyword evidence="2" id="KW-1185">Reference proteome</keyword>
<dbReference type="RefSeq" id="WP_081197495.1">
    <property type="nucleotide sequence ID" value="NZ_FOCZ01000003.1"/>
</dbReference>
<evidence type="ECO:0008006" key="3">
    <source>
        <dbReference type="Google" id="ProtNLM"/>
    </source>
</evidence>
<proteinExistence type="predicted"/>
<evidence type="ECO:0000313" key="2">
    <source>
        <dbReference type="Proteomes" id="UP000192610"/>
    </source>
</evidence>
<dbReference type="Pfam" id="PF13715">
    <property type="entry name" value="CarbopepD_reg_2"/>
    <property type="match status" value="1"/>
</dbReference>
<gene>
    <name evidence="1" type="ORF">A4H97_22125</name>
</gene>
<dbReference type="SUPFAM" id="SSF49464">
    <property type="entry name" value="Carboxypeptidase regulatory domain-like"/>
    <property type="match status" value="1"/>
</dbReference>
<name>A0A1V9F8C7_9BACT</name>
<dbReference type="InterPro" id="IPR008969">
    <property type="entry name" value="CarboxyPept-like_regulatory"/>
</dbReference>
<dbReference type="Gene3D" id="2.60.40.1120">
    <property type="entry name" value="Carboxypeptidase-like, regulatory domain"/>
    <property type="match status" value="1"/>
</dbReference>
<sequence length="107" mass="12382">MNRIHRNSWLIALPAFILHTSEIYPERPHTITGAVRNSATDKYIENVYIYITSGEEEALSNNKGVFTISTWQDLPVTLVIEHPVYKQKKIRITDASQYQLIKLDPKQ</sequence>
<protein>
    <recommendedName>
        <fullName evidence="3">Carboxypeptidase-like regulatory domain-containing protein</fullName>
    </recommendedName>
</protein>
<comment type="caution">
    <text evidence="1">The sequence shown here is derived from an EMBL/GenBank/DDBJ whole genome shotgun (WGS) entry which is preliminary data.</text>
</comment>
<dbReference type="AlphaFoldDB" id="A0A1V9F8C7"/>
<dbReference type="Proteomes" id="UP000192610">
    <property type="component" value="Unassembled WGS sequence"/>
</dbReference>
<accession>A0A1V9F8C7</accession>
<evidence type="ECO:0000313" key="1">
    <source>
        <dbReference type="EMBL" id="OQP54663.1"/>
    </source>
</evidence>